<dbReference type="RefSeq" id="WP_306763313.1">
    <property type="nucleotide sequence ID" value="NZ_CP118224.1"/>
</dbReference>
<keyword evidence="3" id="KW-1133">Transmembrane helix</keyword>
<sequence>MILTLVLITIGALLFLVIVYNILQQYRQKQAAEKRAVLIRHSRIVNETEELLLNASQLPYSRTLVLILYQRVQNSLQTMVETDPGNTQLAGRLDNVRQQIADARENFPPVQGSFRRPESDQQALHMLKLVKRLRHVVRQEHNNGKVGSQTFVAEDRRLELMQLKINLNNLLKRVRMAISNRETATARQMLEKGKRILGNLTDKDDQLLNIEQTIQEWIDELDTRQHEVEQQKEKEEQEKEKSELDMLFEPKRKW</sequence>
<keyword evidence="1" id="KW-0175">Coiled coil</keyword>
<feature type="region of interest" description="Disordered" evidence="2">
    <location>
        <begin position="225"/>
        <end position="254"/>
    </location>
</feature>
<keyword evidence="5" id="KW-1185">Reference proteome</keyword>
<name>A0AA50KPM5_9GAMM</name>
<proteinExistence type="predicted"/>
<dbReference type="KEGG" id="ope:PU634_06855"/>
<gene>
    <name evidence="4" type="ORF">PU634_06855</name>
</gene>
<dbReference type="Proteomes" id="UP001223802">
    <property type="component" value="Chromosome"/>
</dbReference>
<reference evidence="4 5" key="1">
    <citation type="submission" date="2023-02" db="EMBL/GenBank/DDBJ databases">
        <title>Complete genome sequence of a novel bacterium Oceanimonas sp. NTOU-MSR1 isolated from marine coast sediment.</title>
        <authorList>
            <person name="Yang H.-T."/>
            <person name="Chen Y.-L."/>
            <person name="Ho Y.-N."/>
        </authorList>
    </citation>
    <scope>NUCLEOTIDE SEQUENCE [LARGE SCALE GENOMIC DNA]</scope>
    <source>
        <strain evidence="4 5">NTOU-MSR1</strain>
    </source>
</reference>
<keyword evidence="3" id="KW-0472">Membrane</keyword>
<keyword evidence="3" id="KW-0812">Transmembrane</keyword>
<evidence type="ECO:0000313" key="5">
    <source>
        <dbReference type="Proteomes" id="UP001223802"/>
    </source>
</evidence>
<evidence type="ECO:0000256" key="3">
    <source>
        <dbReference type="SAM" id="Phobius"/>
    </source>
</evidence>
<evidence type="ECO:0000313" key="4">
    <source>
        <dbReference type="EMBL" id="WMC12076.1"/>
    </source>
</evidence>
<evidence type="ECO:0000256" key="1">
    <source>
        <dbReference type="SAM" id="Coils"/>
    </source>
</evidence>
<evidence type="ECO:0000256" key="2">
    <source>
        <dbReference type="SAM" id="MobiDB-lite"/>
    </source>
</evidence>
<feature type="transmembrane region" description="Helical" evidence="3">
    <location>
        <begin position="6"/>
        <end position="23"/>
    </location>
</feature>
<dbReference type="EMBL" id="CP118224">
    <property type="protein sequence ID" value="WMC12076.1"/>
    <property type="molecule type" value="Genomic_DNA"/>
</dbReference>
<feature type="coiled-coil region" evidence="1">
    <location>
        <begin position="153"/>
        <end position="180"/>
    </location>
</feature>
<accession>A0AA50KPM5</accession>
<protein>
    <submittedName>
        <fullName evidence="4">DNA repair ATPase</fullName>
    </submittedName>
</protein>
<organism evidence="4 5">
    <name type="scientific">Oceanimonas pelagia</name>
    <dbReference type="NCBI Taxonomy" id="3028314"/>
    <lineage>
        <taxon>Bacteria</taxon>
        <taxon>Pseudomonadati</taxon>
        <taxon>Pseudomonadota</taxon>
        <taxon>Gammaproteobacteria</taxon>
        <taxon>Aeromonadales</taxon>
        <taxon>Aeromonadaceae</taxon>
        <taxon>Oceanimonas</taxon>
    </lineage>
</organism>
<dbReference type="AlphaFoldDB" id="A0AA50KPM5"/>